<dbReference type="AlphaFoldDB" id="A0A7X1AVG4"/>
<dbReference type="Proteomes" id="UP000525652">
    <property type="component" value="Unassembled WGS sequence"/>
</dbReference>
<evidence type="ECO:0000313" key="2">
    <source>
        <dbReference type="EMBL" id="MBC2600743.1"/>
    </source>
</evidence>
<proteinExistence type="predicted"/>
<sequence>MPIYEFYCKQTHTIYSFLSQRLIDADEVPKCPDDARYKLERMVSVFSVTGRHKERDESGEGPDLDDPRMEAAMAELEGEMSGIDEENPDPRQMGRLMRRMSELTGEPLGGQMEEMVRKMEEGTDLDALEEDFGDAMDDDGLDPPEEGAPAGKAAIRRLLQARRKEPRKDPTLYDWRDYS</sequence>
<feature type="compositionally biased region" description="Basic and acidic residues" evidence="1">
    <location>
        <begin position="162"/>
        <end position="179"/>
    </location>
</feature>
<feature type="compositionally biased region" description="Acidic residues" evidence="1">
    <location>
        <begin position="122"/>
        <end position="145"/>
    </location>
</feature>
<feature type="compositionally biased region" description="Acidic residues" evidence="1">
    <location>
        <begin position="76"/>
        <end position="87"/>
    </location>
</feature>
<gene>
    <name evidence="2" type="ORF">H5P30_02990</name>
</gene>
<feature type="region of interest" description="Disordered" evidence="1">
    <location>
        <begin position="118"/>
        <end position="151"/>
    </location>
</feature>
<protein>
    <submittedName>
        <fullName evidence="2">Cytochrome C</fullName>
    </submittedName>
</protein>
<name>A0A7X1AVG4_9BACT</name>
<evidence type="ECO:0000313" key="3">
    <source>
        <dbReference type="Proteomes" id="UP000525652"/>
    </source>
</evidence>
<keyword evidence="3" id="KW-1185">Reference proteome</keyword>
<accession>A0A7X1AVG4</accession>
<evidence type="ECO:0000256" key="1">
    <source>
        <dbReference type="SAM" id="MobiDB-lite"/>
    </source>
</evidence>
<dbReference type="EMBL" id="JACHVA010000033">
    <property type="protein sequence ID" value="MBC2600743.1"/>
    <property type="molecule type" value="Genomic_DNA"/>
</dbReference>
<feature type="region of interest" description="Disordered" evidence="1">
    <location>
        <begin position="49"/>
        <end position="91"/>
    </location>
</feature>
<dbReference type="RefSeq" id="WP_185691481.1">
    <property type="nucleotide sequence ID" value="NZ_JACHVA010000033.1"/>
</dbReference>
<organism evidence="2 3">
    <name type="scientific">Puniceicoccus vermicola</name>
    <dbReference type="NCBI Taxonomy" id="388746"/>
    <lineage>
        <taxon>Bacteria</taxon>
        <taxon>Pseudomonadati</taxon>
        <taxon>Verrucomicrobiota</taxon>
        <taxon>Opitutia</taxon>
        <taxon>Puniceicoccales</taxon>
        <taxon>Puniceicoccaceae</taxon>
        <taxon>Puniceicoccus</taxon>
    </lineage>
</organism>
<feature type="region of interest" description="Disordered" evidence="1">
    <location>
        <begin position="160"/>
        <end position="179"/>
    </location>
</feature>
<reference evidence="2 3" key="1">
    <citation type="submission" date="2020-07" db="EMBL/GenBank/DDBJ databases">
        <authorList>
            <person name="Feng X."/>
        </authorList>
    </citation>
    <scope>NUCLEOTIDE SEQUENCE [LARGE SCALE GENOMIC DNA]</scope>
    <source>
        <strain evidence="2 3">JCM14086</strain>
    </source>
</reference>
<comment type="caution">
    <text evidence="2">The sequence shown here is derived from an EMBL/GenBank/DDBJ whole genome shotgun (WGS) entry which is preliminary data.</text>
</comment>